<dbReference type="GO" id="GO:0005524">
    <property type="term" value="F:ATP binding"/>
    <property type="evidence" value="ECO:0007669"/>
    <property type="project" value="UniProtKB-KW"/>
</dbReference>
<comment type="caution">
    <text evidence="17">The sequence shown here is derived from an EMBL/GenBank/DDBJ whole genome shotgun (WGS) entry which is preliminary data.</text>
</comment>
<evidence type="ECO:0000259" key="14">
    <source>
        <dbReference type="PROSITE" id="PS50112"/>
    </source>
</evidence>
<evidence type="ECO:0000256" key="8">
    <source>
        <dbReference type="ARBA" id="ARBA00022777"/>
    </source>
</evidence>
<evidence type="ECO:0000259" key="13">
    <source>
        <dbReference type="PROSITE" id="PS50109"/>
    </source>
</evidence>
<dbReference type="Gene3D" id="3.30.450.20">
    <property type="entry name" value="PAS domain"/>
    <property type="match status" value="1"/>
</dbReference>
<reference evidence="17 18" key="1">
    <citation type="submission" date="2019-07" db="EMBL/GenBank/DDBJ databases">
        <authorList>
            <person name="Kim J."/>
        </authorList>
    </citation>
    <scope>NUCLEOTIDE SEQUENCE [LARGE SCALE GENOMIC DNA]</scope>
    <source>
        <strain evidence="17 18">G13</strain>
    </source>
</reference>
<accession>A0A559JR67</accession>
<evidence type="ECO:0000256" key="7">
    <source>
        <dbReference type="ARBA" id="ARBA00022741"/>
    </source>
</evidence>
<dbReference type="InterPro" id="IPR004358">
    <property type="entry name" value="Sig_transdc_His_kin-like_C"/>
</dbReference>
<dbReference type="InterPro" id="IPR003594">
    <property type="entry name" value="HATPase_dom"/>
</dbReference>
<dbReference type="PROSITE" id="PS50112">
    <property type="entry name" value="PAS"/>
    <property type="match status" value="1"/>
</dbReference>
<evidence type="ECO:0000256" key="2">
    <source>
        <dbReference type="ARBA" id="ARBA00004651"/>
    </source>
</evidence>
<dbReference type="InterPro" id="IPR036097">
    <property type="entry name" value="HisK_dim/P_sf"/>
</dbReference>
<keyword evidence="8" id="KW-0418">Kinase</keyword>
<dbReference type="SMART" id="SM00091">
    <property type="entry name" value="PAS"/>
    <property type="match status" value="1"/>
</dbReference>
<dbReference type="SUPFAM" id="SSF55785">
    <property type="entry name" value="PYP-like sensor domain (PAS domain)"/>
    <property type="match status" value="1"/>
</dbReference>
<dbReference type="PANTHER" id="PTHR43065:SF34">
    <property type="entry name" value="SPORULATION KINASE A"/>
    <property type="match status" value="1"/>
</dbReference>
<dbReference type="InterPro" id="IPR001610">
    <property type="entry name" value="PAC"/>
</dbReference>
<dbReference type="EC" id="2.7.13.3" evidence="3"/>
<dbReference type="GO" id="GO:0000155">
    <property type="term" value="F:phosphorelay sensor kinase activity"/>
    <property type="evidence" value="ECO:0007669"/>
    <property type="project" value="InterPro"/>
</dbReference>
<dbReference type="SMART" id="SM00387">
    <property type="entry name" value="HATPase_c"/>
    <property type="match status" value="1"/>
</dbReference>
<dbReference type="Gene3D" id="3.30.565.10">
    <property type="entry name" value="Histidine kinase-like ATPase, C-terminal domain"/>
    <property type="match status" value="1"/>
</dbReference>
<dbReference type="InterPro" id="IPR003660">
    <property type="entry name" value="HAMP_dom"/>
</dbReference>
<dbReference type="Gene3D" id="6.10.340.10">
    <property type="match status" value="1"/>
</dbReference>
<keyword evidence="6" id="KW-0808">Transferase</keyword>
<name>A0A559JR67_9BACL</name>
<dbReference type="PROSITE" id="PS50109">
    <property type="entry name" value="HIS_KIN"/>
    <property type="match status" value="1"/>
</dbReference>
<evidence type="ECO:0000256" key="3">
    <source>
        <dbReference type="ARBA" id="ARBA00012438"/>
    </source>
</evidence>
<dbReference type="SMART" id="SM00086">
    <property type="entry name" value="PAC"/>
    <property type="match status" value="1"/>
</dbReference>
<dbReference type="SUPFAM" id="SSF55874">
    <property type="entry name" value="ATPase domain of HSP90 chaperone/DNA topoisomerase II/histidine kinase"/>
    <property type="match status" value="1"/>
</dbReference>
<dbReference type="Pfam" id="PF00672">
    <property type="entry name" value="HAMP"/>
    <property type="match status" value="1"/>
</dbReference>
<evidence type="ECO:0000313" key="18">
    <source>
        <dbReference type="Proteomes" id="UP000316330"/>
    </source>
</evidence>
<keyword evidence="12" id="KW-0812">Transmembrane</keyword>
<protein>
    <recommendedName>
        <fullName evidence="3">histidine kinase</fullName>
        <ecNumber evidence="3">2.7.13.3</ecNumber>
    </recommendedName>
</protein>
<dbReference type="EMBL" id="VNJJ01000003">
    <property type="protein sequence ID" value="TVY02366.1"/>
    <property type="molecule type" value="Genomic_DNA"/>
</dbReference>
<feature type="domain" description="PAC" evidence="15">
    <location>
        <begin position="444"/>
        <end position="496"/>
    </location>
</feature>
<dbReference type="Pfam" id="PF08448">
    <property type="entry name" value="PAS_4"/>
    <property type="match status" value="1"/>
</dbReference>
<evidence type="ECO:0000256" key="12">
    <source>
        <dbReference type="SAM" id="Phobius"/>
    </source>
</evidence>
<evidence type="ECO:0000259" key="16">
    <source>
        <dbReference type="PROSITE" id="PS50885"/>
    </source>
</evidence>
<keyword evidence="12" id="KW-1133">Transmembrane helix</keyword>
<keyword evidence="11 12" id="KW-0472">Membrane</keyword>
<feature type="domain" description="PAS" evidence="14">
    <location>
        <begin position="372"/>
        <end position="441"/>
    </location>
</feature>
<evidence type="ECO:0000256" key="6">
    <source>
        <dbReference type="ARBA" id="ARBA00022679"/>
    </source>
</evidence>
<dbReference type="PRINTS" id="PR00344">
    <property type="entry name" value="BCTRLSENSOR"/>
</dbReference>
<keyword evidence="5" id="KW-0597">Phosphoprotein</keyword>
<dbReference type="PROSITE" id="PS50113">
    <property type="entry name" value="PAC"/>
    <property type="match status" value="1"/>
</dbReference>
<dbReference type="InterPro" id="IPR013656">
    <property type="entry name" value="PAS_4"/>
</dbReference>
<evidence type="ECO:0000313" key="17">
    <source>
        <dbReference type="EMBL" id="TVY02366.1"/>
    </source>
</evidence>
<dbReference type="InterPro" id="IPR003661">
    <property type="entry name" value="HisK_dim/P_dom"/>
</dbReference>
<dbReference type="Gene3D" id="1.10.287.130">
    <property type="match status" value="1"/>
</dbReference>
<dbReference type="InterPro" id="IPR000014">
    <property type="entry name" value="PAS"/>
</dbReference>
<keyword evidence="4" id="KW-1003">Cell membrane</keyword>
<dbReference type="PROSITE" id="PS50885">
    <property type="entry name" value="HAMP"/>
    <property type="match status" value="1"/>
</dbReference>
<evidence type="ECO:0000256" key="5">
    <source>
        <dbReference type="ARBA" id="ARBA00022553"/>
    </source>
</evidence>
<evidence type="ECO:0000259" key="15">
    <source>
        <dbReference type="PROSITE" id="PS50113"/>
    </source>
</evidence>
<dbReference type="SMART" id="SM00388">
    <property type="entry name" value="HisKA"/>
    <property type="match status" value="1"/>
</dbReference>
<evidence type="ECO:0000256" key="9">
    <source>
        <dbReference type="ARBA" id="ARBA00022840"/>
    </source>
</evidence>
<evidence type="ECO:0000256" key="11">
    <source>
        <dbReference type="ARBA" id="ARBA00023136"/>
    </source>
</evidence>
<dbReference type="InterPro" id="IPR035965">
    <property type="entry name" value="PAS-like_dom_sf"/>
</dbReference>
<keyword evidence="9" id="KW-0067">ATP-binding</keyword>
<dbReference type="AlphaFoldDB" id="A0A559JR67"/>
<dbReference type="Pfam" id="PF00512">
    <property type="entry name" value="HisKA"/>
    <property type="match status" value="1"/>
</dbReference>
<feature type="domain" description="Histidine kinase" evidence="13">
    <location>
        <begin position="509"/>
        <end position="715"/>
    </location>
</feature>
<dbReference type="SUPFAM" id="SSF47384">
    <property type="entry name" value="Homodimeric domain of signal transducing histidine kinase"/>
    <property type="match status" value="1"/>
</dbReference>
<dbReference type="InterPro" id="IPR005467">
    <property type="entry name" value="His_kinase_dom"/>
</dbReference>
<dbReference type="Pfam" id="PF02518">
    <property type="entry name" value="HATPase_c"/>
    <property type="match status" value="1"/>
</dbReference>
<keyword evidence="10" id="KW-0902">Two-component regulatory system</keyword>
<evidence type="ECO:0000256" key="1">
    <source>
        <dbReference type="ARBA" id="ARBA00000085"/>
    </source>
</evidence>
<dbReference type="CDD" id="cd00082">
    <property type="entry name" value="HisKA"/>
    <property type="match status" value="1"/>
</dbReference>
<proteinExistence type="predicted"/>
<feature type="transmembrane region" description="Helical" evidence="12">
    <location>
        <begin position="291"/>
        <end position="311"/>
    </location>
</feature>
<gene>
    <name evidence="17" type="ORF">FPZ45_05655</name>
</gene>
<dbReference type="SMART" id="SM00304">
    <property type="entry name" value="HAMP"/>
    <property type="match status" value="1"/>
</dbReference>
<comment type="subcellular location">
    <subcellularLocation>
        <location evidence="2">Cell membrane</location>
        <topology evidence="2">Multi-pass membrane protein</topology>
    </subcellularLocation>
</comment>
<keyword evidence="18" id="KW-1185">Reference proteome</keyword>
<feature type="domain" description="HAMP" evidence="16">
    <location>
        <begin position="308"/>
        <end position="360"/>
    </location>
</feature>
<dbReference type="InterPro" id="IPR036890">
    <property type="entry name" value="HATPase_C_sf"/>
</dbReference>
<dbReference type="Proteomes" id="UP000316330">
    <property type="component" value="Unassembled WGS sequence"/>
</dbReference>
<dbReference type="CDD" id="cd06225">
    <property type="entry name" value="HAMP"/>
    <property type="match status" value="1"/>
</dbReference>
<sequence>MITIARHIGTSLGTAEKSKAFLENMIGERLRTVAVSALKELDPSIDRVSNEQLVELSRKFGVDHISLWKRTDNDIVVLKSSDPNELNMGSSTMDYWFTAFNQLLNERYVSIPQGQKLPNYWSGPAQYASSDPDHVNKWGYYYDGSTDYIINPYISAEAFLNYESKVGTAALVRSLMKDNSDILGIAGFDPEFFGKPPIIKMKKGKAVYNLDVRGVPFGENTYPDEENDRALVNRANETGQVMTSKARLQGTSIIKSFIPLNDEAPYVVGVVFDYAVVKEALNRQLILHSSISLTLILIAWMASYVIAGVLIRPLRHILDNVNGIAKGRFDSKIVVRSKDELGWLSSRVNAMADNLQNYMSRLRDSAEELRSTKEYLESFVNQTSDAIHVTDLEGTVIQANNAFETMYGWRVEEALNRKLDKIPDHLRSEYEEIRRRIERGESVTDYETVRVRKDGSLIDVSITVSPIRDENEKVMAIAEISRNITARKQAEEAIRRTEKLSVIGQLAAGVAHEIRNPLTTLRGFVQLSQKQGSLSEPFIEIMLSELDRINLIVGEFLVLAKPQAGKPQPTNLDNLLQDMIALLYSQARLLNVSFVTHFDKDLPLLDCDANQMKQVFINIIKNALEAMQDISGTITIELRHDSEASVVVIRVIDQGRGIAADELPRLGEPFFTSKPSGNGLGLMVSQRIIANHKGVMNISSKLGEGTCVEIRLPLR</sequence>
<dbReference type="OrthoDB" id="9815750at2"/>
<dbReference type="GO" id="GO:0005886">
    <property type="term" value="C:plasma membrane"/>
    <property type="evidence" value="ECO:0007669"/>
    <property type="project" value="UniProtKB-SubCell"/>
</dbReference>
<dbReference type="InterPro" id="IPR000700">
    <property type="entry name" value="PAS-assoc_C"/>
</dbReference>
<dbReference type="PANTHER" id="PTHR43065">
    <property type="entry name" value="SENSOR HISTIDINE KINASE"/>
    <property type="match status" value="1"/>
</dbReference>
<evidence type="ECO:0000256" key="10">
    <source>
        <dbReference type="ARBA" id="ARBA00023012"/>
    </source>
</evidence>
<dbReference type="CDD" id="cd00130">
    <property type="entry name" value="PAS"/>
    <property type="match status" value="1"/>
</dbReference>
<organism evidence="17 18">
    <name type="scientific">Cohnella terricola</name>
    <dbReference type="NCBI Taxonomy" id="1289167"/>
    <lineage>
        <taxon>Bacteria</taxon>
        <taxon>Bacillati</taxon>
        <taxon>Bacillota</taxon>
        <taxon>Bacilli</taxon>
        <taxon>Bacillales</taxon>
        <taxon>Paenibacillaceae</taxon>
        <taxon>Cohnella</taxon>
    </lineage>
</organism>
<dbReference type="SUPFAM" id="SSF158472">
    <property type="entry name" value="HAMP domain-like"/>
    <property type="match status" value="1"/>
</dbReference>
<comment type="catalytic activity">
    <reaction evidence="1">
        <text>ATP + protein L-histidine = ADP + protein N-phospho-L-histidine.</text>
        <dbReference type="EC" id="2.7.13.3"/>
    </reaction>
</comment>
<keyword evidence="7" id="KW-0547">Nucleotide-binding</keyword>
<dbReference type="NCBIfam" id="TIGR00229">
    <property type="entry name" value="sensory_box"/>
    <property type="match status" value="1"/>
</dbReference>
<evidence type="ECO:0000256" key="4">
    <source>
        <dbReference type="ARBA" id="ARBA00022475"/>
    </source>
</evidence>